<dbReference type="Gene3D" id="3.30.565.10">
    <property type="entry name" value="Histidine kinase-like ATPase, C-terminal domain"/>
    <property type="match status" value="1"/>
</dbReference>
<dbReference type="EMBL" id="JACXAI010000034">
    <property type="protein sequence ID" value="MBD1382603.1"/>
    <property type="molecule type" value="Genomic_DNA"/>
</dbReference>
<dbReference type="Gene3D" id="1.10.287.130">
    <property type="match status" value="1"/>
</dbReference>
<feature type="transmembrane region" description="Helical" evidence="6">
    <location>
        <begin position="32"/>
        <end position="50"/>
    </location>
</feature>
<reference evidence="8" key="1">
    <citation type="submission" date="2020-09" db="EMBL/GenBank/DDBJ databases">
        <title>A novel bacterium of genus Bacillus, isolated from South China Sea.</title>
        <authorList>
            <person name="Huang H."/>
            <person name="Mo K."/>
            <person name="Hu Y."/>
        </authorList>
    </citation>
    <scope>NUCLEOTIDE SEQUENCE</scope>
    <source>
        <strain evidence="8">IB182487</strain>
    </source>
</reference>
<feature type="transmembrane region" description="Helical" evidence="6">
    <location>
        <begin position="190"/>
        <end position="213"/>
    </location>
</feature>
<evidence type="ECO:0000256" key="2">
    <source>
        <dbReference type="ARBA" id="ARBA00022741"/>
    </source>
</evidence>
<dbReference type="Proteomes" id="UP000626844">
    <property type="component" value="Unassembled WGS sequence"/>
</dbReference>
<feature type="transmembrane region" description="Helical" evidence="6">
    <location>
        <begin position="158"/>
        <end position="178"/>
    </location>
</feature>
<dbReference type="InterPro" id="IPR039506">
    <property type="entry name" value="SPOB_a"/>
</dbReference>
<keyword evidence="6" id="KW-1133">Transmembrane helix</keyword>
<evidence type="ECO:0000256" key="4">
    <source>
        <dbReference type="ARBA" id="ARBA00022840"/>
    </source>
</evidence>
<keyword evidence="6" id="KW-0812">Transmembrane</keyword>
<keyword evidence="3" id="KW-0418">Kinase</keyword>
<dbReference type="PANTHER" id="PTHR40448:SF1">
    <property type="entry name" value="TWO-COMPONENT SENSOR HISTIDINE KINASE"/>
    <property type="match status" value="1"/>
</dbReference>
<dbReference type="InterPro" id="IPR036890">
    <property type="entry name" value="HATPase_C_sf"/>
</dbReference>
<dbReference type="GO" id="GO:0042802">
    <property type="term" value="F:identical protein binding"/>
    <property type="evidence" value="ECO:0007669"/>
    <property type="project" value="TreeGrafter"/>
</dbReference>
<accession>A0A926NL45</accession>
<keyword evidence="9" id="KW-1185">Reference proteome</keyword>
<dbReference type="InterPro" id="IPR003594">
    <property type="entry name" value="HATPase_dom"/>
</dbReference>
<evidence type="ECO:0000256" key="5">
    <source>
        <dbReference type="ARBA" id="ARBA00023012"/>
    </source>
</evidence>
<dbReference type="SMART" id="SM00387">
    <property type="entry name" value="HATPase_c"/>
    <property type="match status" value="1"/>
</dbReference>
<dbReference type="RefSeq" id="WP_191160967.1">
    <property type="nucleotide sequence ID" value="NZ_JACXAI010000034.1"/>
</dbReference>
<proteinExistence type="predicted"/>
<dbReference type="GO" id="GO:0016301">
    <property type="term" value="F:kinase activity"/>
    <property type="evidence" value="ECO:0007669"/>
    <property type="project" value="UniProtKB-KW"/>
</dbReference>
<dbReference type="Pfam" id="PF02518">
    <property type="entry name" value="HATPase_c"/>
    <property type="match status" value="1"/>
</dbReference>
<name>A0A926NL45_9BACI</name>
<comment type="caution">
    <text evidence="8">The sequence shown here is derived from an EMBL/GenBank/DDBJ whole genome shotgun (WGS) entry which is preliminary data.</text>
</comment>
<evidence type="ECO:0000259" key="7">
    <source>
        <dbReference type="PROSITE" id="PS50109"/>
    </source>
</evidence>
<organism evidence="8 9">
    <name type="scientific">Metabacillus arenae</name>
    <dbReference type="NCBI Taxonomy" id="2771434"/>
    <lineage>
        <taxon>Bacteria</taxon>
        <taxon>Bacillati</taxon>
        <taxon>Bacillota</taxon>
        <taxon>Bacilli</taxon>
        <taxon>Bacillales</taxon>
        <taxon>Bacillaceae</taxon>
        <taxon>Metabacillus</taxon>
    </lineage>
</organism>
<keyword evidence="4" id="KW-0067">ATP-binding</keyword>
<evidence type="ECO:0000256" key="6">
    <source>
        <dbReference type="SAM" id="Phobius"/>
    </source>
</evidence>
<dbReference type="Pfam" id="PF14689">
    <property type="entry name" value="SPOB_a"/>
    <property type="match status" value="1"/>
</dbReference>
<feature type="transmembrane region" description="Helical" evidence="6">
    <location>
        <begin position="120"/>
        <end position="138"/>
    </location>
</feature>
<evidence type="ECO:0000313" key="8">
    <source>
        <dbReference type="EMBL" id="MBD1382603.1"/>
    </source>
</evidence>
<feature type="transmembrane region" description="Helical" evidence="6">
    <location>
        <begin position="7"/>
        <end position="26"/>
    </location>
</feature>
<dbReference type="PROSITE" id="PS50109">
    <property type="entry name" value="HIS_KIN"/>
    <property type="match status" value="1"/>
</dbReference>
<evidence type="ECO:0000313" key="9">
    <source>
        <dbReference type="Proteomes" id="UP000626844"/>
    </source>
</evidence>
<evidence type="ECO:0000256" key="3">
    <source>
        <dbReference type="ARBA" id="ARBA00022777"/>
    </source>
</evidence>
<keyword evidence="6" id="KW-0472">Membrane</keyword>
<gene>
    <name evidence="8" type="ORF">IC621_20580</name>
</gene>
<dbReference type="GO" id="GO:0000160">
    <property type="term" value="P:phosphorelay signal transduction system"/>
    <property type="evidence" value="ECO:0007669"/>
    <property type="project" value="UniProtKB-KW"/>
</dbReference>
<sequence>MIVFLVFILKSFVYLFLTYILFGIDWSYFKKQMIWCIFLFSLFMFLLLFLKLPIEMTVVAYTVFNLFLFKSFFPFSWNVAALMSLSRSAIQTLVEGLMTHFGVISRHYIDKLMDFPTQELIITCGVYFLMLLIGLFLYTKKISLFKWFTVRHTEYTNYLVVLMIMFLLQDDLIHLMSIRNSKMAQYTADYFLIISMISIFIMGITIFSIYSFGKQLEFQTMQKTERVYLRNIEELIFSVRSQRHDYHNHLQVISGLLHQKEYEEADEYLKELNLELQSQQALMQLDHTPLAALIQAKKEIAQIHHIVMKVEVYTLIPPLEIKSYELVQILGNLLDNAIEEELNVPPERRIITLTIDRMLNSLVVFRVHNANSWIEENRIEKVFQEGYTTKENHKGLGLITAKRISCKYQGYIDVESDPHSGTMFSVFIPFIEKNRQEVNSKCPIT</sequence>
<evidence type="ECO:0000256" key="1">
    <source>
        <dbReference type="ARBA" id="ARBA00022679"/>
    </source>
</evidence>
<dbReference type="AlphaFoldDB" id="A0A926NL45"/>
<protein>
    <submittedName>
        <fullName evidence="8">Spo0B domain-containing protein</fullName>
    </submittedName>
</protein>
<dbReference type="PANTHER" id="PTHR40448">
    <property type="entry name" value="TWO-COMPONENT SENSOR HISTIDINE KINASE"/>
    <property type="match status" value="1"/>
</dbReference>
<dbReference type="SUPFAM" id="SSF55874">
    <property type="entry name" value="ATPase domain of HSP90 chaperone/DNA topoisomerase II/histidine kinase"/>
    <property type="match status" value="1"/>
</dbReference>
<feature type="transmembrane region" description="Helical" evidence="6">
    <location>
        <begin position="57"/>
        <end position="77"/>
    </location>
</feature>
<dbReference type="InterPro" id="IPR005467">
    <property type="entry name" value="His_kinase_dom"/>
</dbReference>
<keyword evidence="1" id="KW-0808">Transferase</keyword>
<dbReference type="GO" id="GO:0005524">
    <property type="term" value="F:ATP binding"/>
    <property type="evidence" value="ECO:0007669"/>
    <property type="project" value="UniProtKB-KW"/>
</dbReference>
<keyword evidence="2" id="KW-0547">Nucleotide-binding</keyword>
<feature type="domain" description="Histidine kinase" evidence="7">
    <location>
        <begin position="325"/>
        <end position="432"/>
    </location>
</feature>
<keyword evidence="5" id="KW-0902">Two-component regulatory system</keyword>